<gene>
    <name evidence="5" type="primary">SMARCAD1</name>
    <name evidence="5" type="ORF">SK128_017199</name>
</gene>
<dbReference type="Pfam" id="PF00176">
    <property type="entry name" value="SNF2-rel_dom"/>
    <property type="match status" value="1"/>
</dbReference>
<evidence type="ECO:0000256" key="1">
    <source>
        <dbReference type="ARBA" id="ARBA00022801"/>
    </source>
</evidence>
<evidence type="ECO:0000256" key="2">
    <source>
        <dbReference type="SAM" id="MobiDB-lite"/>
    </source>
</evidence>
<dbReference type="Proteomes" id="UP001381693">
    <property type="component" value="Unassembled WGS sequence"/>
</dbReference>
<dbReference type="PROSITE" id="PS51192">
    <property type="entry name" value="HELICASE_ATP_BIND_1"/>
    <property type="match status" value="1"/>
</dbReference>
<dbReference type="Pfam" id="PF00271">
    <property type="entry name" value="Helicase_C"/>
    <property type="match status" value="1"/>
</dbReference>
<proteinExistence type="predicted"/>
<keyword evidence="6" id="KW-1185">Reference proteome</keyword>
<dbReference type="EC" id="3.6.4.12" evidence="5"/>
<dbReference type="InterPro" id="IPR000330">
    <property type="entry name" value="SNF2_N"/>
</dbReference>
<feature type="domain" description="Helicase C-terminal" evidence="4">
    <location>
        <begin position="327"/>
        <end position="492"/>
    </location>
</feature>
<keyword evidence="1 5" id="KW-0378">Hydrolase</keyword>
<dbReference type="InterPro" id="IPR014001">
    <property type="entry name" value="Helicase_ATP-bd"/>
</dbReference>
<dbReference type="PANTHER" id="PTHR10799">
    <property type="entry name" value="SNF2/RAD54 HELICASE FAMILY"/>
    <property type="match status" value="1"/>
</dbReference>
<dbReference type="GO" id="GO:0003678">
    <property type="term" value="F:DNA helicase activity"/>
    <property type="evidence" value="ECO:0007669"/>
    <property type="project" value="UniProtKB-EC"/>
</dbReference>
<dbReference type="InterPro" id="IPR049730">
    <property type="entry name" value="SNF2/RAD54-like_C"/>
</dbReference>
<feature type="compositionally biased region" description="Basic and acidic residues" evidence="2">
    <location>
        <begin position="506"/>
        <end position="532"/>
    </location>
</feature>
<dbReference type="GO" id="GO:0005524">
    <property type="term" value="F:ATP binding"/>
    <property type="evidence" value="ECO:0007669"/>
    <property type="project" value="InterPro"/>
</dbReference>
<name>A0AAN8X4G3_HALRR</name>
<evidence type="ECO:0000259" key="4">
    <source>
        <dbReference type="PROSITE" id="PS51194"/>
    </source>
</evidence>
<feature type="domain" description="Helicase ATP-binding" evidence="3">
    <location>
        <begin position="1"/>
        <end position="114"/>
    </location>
</feature>
<dbReference type="PROSITE" id="PS51194">
    <property type="entry name" value="HELICASE_CTER"/>
    <property type="match status" value="1"/>
</dbReference>
<reference evidence="5 6" key="1">
    <citation type="submission" date="2023-11" db="EMBL/GenBank/DDBJ databases">
        <title>Halocaridina rubra genome assembly.</title>
        <authorList>
            <person name="Smith C."/>
        </authorList>
    </citation>
    <scope>NUCLEOTIDE SEQUENCE [LARGE SCALE GENOMIC DNA]</scope>
    <source>
        <strain evidence="5">EP-1</strain>
        <tissue evidence="5">Whole</tissue>
    </source>
</reference>
<dbReference type="InterPro" id="IPR038718">
    <property type="entry name" value="SNF2-like_sf"/>
</dbReference>
<dbReference type="GO" id="GO:0016787">
    <property type="term" value="F:hydrolase activity"/>
    <property type="evidence" value="ECO:0007669"/>
    <property type="project" value="UniProtKB-KW"/>
</dbReference>
<evidence type="ECO:0000313" key="5">
    <source>
        <dbReference type="EMBL" id="KAK7077745.1"/>
    </source>
</evidence>
<dbReference type="SMART" id="SM00490">
    <property type="entry name" value="HELICc"/>
    <property type="match status" value="1"/>
</dbReference>
<dbReference type="CDD" id="cd18793">
    <property type="entry name" value="SF2_C_SNF"/>
    <property type="match status" value="1"/>
</dbReference>
<keyword evidence="5" id="KW-0067">ATP-binding</keyword>
<keyword evidence="5" id="KW-0547">Nucleotide-binding</keyword>
<dbReference type="Gene3D" id="3.40.50.10810">
    <property type="entry name" value="Tandem AAA-ATPase domain"/>
    <property type="match status" value="1"/>
</dbReference>
<evidence type="ECO:0000259" key="3">
    <source>
        <dbReference type="PROSITE" id="PS51192"/>
    </source>
</evidence>
<dbReference type="SUPFAM" id="SSF52540">
    <property type="entry name" value="P-loop containing nucleoside triphosphate hydrolases"/>
    <property type="match status" value="2"/>
</dbReference>
<dbReference type="EMBL" id="JAXCGZ010008320">
    <property type="protein sequence ID" value="KAK7077745.1"/>
    <property type="molecule type" value="Genomic_DNA"/>
</dbReference>
<dbReference type="AlphaFoldDB" id="A0AAN8X4G3"/>
<dbReference type="InterPro" id="IPR001650">
    <property type="entry name" value="Helicase_C-like"/>
</dbReference>
<protein>
    <submittedName>
        <fullName evidence="5">ATP-dependent helicase smarcad1</fullName>
        <ecNumber evidence="5">3.6.4.12</ecNumber>
    </submittedName>
</protein>
<sequence>MWCPSLAVLQYHGTQEERRHIRIAIINDELEEYPDVILTTYNMVTSSPEDKALFKKLRFNIVVLDEAHMLKNMASQRYEQLMKIKGERRLLLTGTPLQNNLVELMSILIFVMPQLFDSKRDELKRVFAMFPKNEETSKSKFENERIEQAKRIMKPFFLRRLKNDVLKDLPTKTDRIIHVTMSENQQKLYFDTVAILSKKAQQNKMKFEDINLKSLAEIEEQEVTVDISGKVKSVKEQQETSSNMVMTLRKITNHPLLVRHHYDLAKLKNMAKILKKTTHRESVMQFIVDDLSVMSDFQIHKTCLMYRALKEFSLTNDHILDSGKFKQLDILLPKMKEQGARVLIFSQFVMVLDILEQYVKIRKHKYVRIDGATQVSDRQMLIDLFTNDEKIFIFLLSTRAGGLGINLTAANTVILHDIDFNPYNDKQAEDRCHRVGQTRPVEVIRFVGKSSIEEGMLQIARDKLQLERDVTGRGEEQHVKGDLVSLLKKALGLGGKATADCQKAFEEVDDQSKNVKEEDKKNDEDTAEKDGAIADGQVLEGCE</sequence>
<evidence type="ECO:0000313" key="6">
    <source>
        <dbReference type="Proteomes" id="UP001381693"/>
    </source>
</evidence>
<accession>A0AAN8X4G3</accession>
<feature type="region of interest" description="Disordered" evidence="2">
    <location>
        <begin position="506"/>
        <end position="543"/>
    </location>
</feature>
<comment type="caution">
    <text evidence="5">The sequence shown here is derived from an EMBL/GenBank/DDBJ whole genome shotgun (WGS) entry which is preliminary data.</text>
</comment>
<dbReference type="InterPro" id="IPR027417">
    <property type="entry name" value="P-loop_NTPase"/>
</dbReference>
<keyword evidence="5" id="KW-0347">Helicase</keyword>
<dbReference type="Gene3D" id="3.40.50.300">
    <property type="entry name" value="P-loop containing nucleotide triphosphate hydrolases"/>
    <property type="match status" value="1"/>
</dbReference>
<organism evidence="5 6">
    <name type="scientific">Halocaridina rubra</name>
    <name type="common">Hawaiian red shrimp</name>
    <dbReference type="NCBI Taxonomy" id="373956"/>
    <lineage>
        <taxon>Eukaryota</taxon>
        <taxon>Metazoa</taxon>
        <taxon>Ecdysozoa</taxon>
        <taxon>Arthropoda</taxon>
        <taxon>Crustacea</taxon>
        <taxon>Multicrustacea</taxon>
        <taxon>Malacostraca</taxon>
        <taxon>Eumalacostraca</taxon>
        <taxon>Eucarida</taxon>
        <taxon>Decapoda</taxon>
        <taxon>Pleocyemata</taxon>
        <taxon>Caridea</taxon>
        <taxon>Atyoidea</taxon>
        <taxon>Atyidae</taxon>
        <taxon>Halocaridina</taxon>
    </lineage>
</organism>